<accession>A0A1I5RPS9</accession>
<dbReference type="EMBL" id="FOXP01000004">
    <property type="protein sequence ID" value="SFP60407.1"/>
    <property type="molecule type" value="Genomic_DNA"/>
</dbReference>
<evidence type="ECO:0000313" key="3">
    <source>
        <dbReference type="Proteomes" id="UP000199586"/>
    </source>
</evidence>
<dbReference type="STRING" id="634430.SAMN04488241_10427"/>
<dbReference type="RefSeq" id="WP_143090111.1">
    <property type="nucleotide sequence ID" value="NZ_FOXP01000004.1"/>
</dbReference>
<evidence type="ECO:0000256" key="1">
    <source>
        <dbReference type="SAM" id="MobiDB-lite"/>
    </source>
</evidence>
<dbReference type="OrthoDB" id="9806213at2"/>
<gene>
    <name evidence="2" type="ORF">SAMN04488241_10427</name>
</gene>
<feature type="compositionally biased region" description="Pro residues" evidence="1">
    <location>
        <begin position="263"/>
        <end position="273"/>
    </location>
</feature>
<reference evidence="2 3" key="1">
    <citation type="submission" date="2016-10" db="EMBL/GenBank/DDBJ databases">
        <authorList>
            <person name="de Groot N.N."/>
        </authorList>
    </citation>
    <scope>NUCLEOTIDE SEQUENCE [LARGE SCALE GENOMIC DNA]</scope>
    <source>
        <strain evidence="2 3">CGMCC 1.9113</strain>
    </source>
</reference>
<keyword evidence="3" id="KW-1185">Reference proteome</keyword>
<dbReference type="Proteomes" id="UP000199586">
    <property type="component" value="Unassembled WGS sequence"/>
</dbReference>
<feature type="region of interest" description="Disordered" evidence="1">
    <location>
        <begin position="254"/>
        <end position="273"/>
    </location>
</feature>
<evidence type="ECO:0000313" key="2">
    <source>
        <dbReference type="EMBL" id="SFP60407.1"/>
    </source>
</evidence>
<organism evidence="2 3">
    <name type="scientific">Sphingomonas rubra</name>
    <dbReference type="NCBI Taxonomy" id="634430"/>
    <lineage>
        <taxon>Bacteria</taxon>
        <taxon>Pseudomonadati</taxon>
        <taxon>Pseudomonadota</taxon>
        <taxon>Alphaproteobacteria</taxon>
        <taxon>Sphingomonadales</taxon>
        <taxon>Sphingomonadaceae</taxon>
        <taxon>Sphingomonas</taxon>
    </lineage>
</organism>
<dbReference type="AlphaFoldDB" id="A0A1I5RPS9"/>
<name>A0A1I5RPS9_9SPHN</name>
<protein>
    <submittedName>
        <fullName evidence="2">Uncharacterized protein</fullName>
    </submittedName>
</protein>
<sequence>MSRGDDDRPSDWIGYLQPVGLVVAPAALARIGAWPTPQRAADGEAVARALAGFADDAWPFFRDVLGWPAGRVAGAPGGPTLPEALRVAFREQDTLLEPHWAVSAPDGTTQLLVRIEGDLVLDRRGALDGWEATAQQRFERLLRETGVMAGVIVGTRETGRLGGETEAVLRLVVAPRGEVSGHMSWPLGPLAEVGGRGMLAGLKLLLDAHALFTGPPSHRLPSLLAESRAAQADVSSRLAGQVSWATTAWSGGCTPPTCRAPPSSEPSPPTWRA</sequence>
<proteinExistence type="predicted"/>